<dbReference type="AlphaFoldDB" id="A0A0E9TJW5"/>
<dbReference type="EMBL" id="GBXM01055387">
    <property type="protein sequence ID" value="JAH53190.1"/>
    <property type="molecule type" value="Transcribed_RNA"/>
</dbReference>
<reference evidence="1" key="2">
    <citation type="journal article" date="2015" name="Fish Shellfish Immunol.">
        <title>Early steps in the European eel (Anguilla anguilla)-Vibrio vulnificus interaction in the gills: Role of the RtxA13 toxin.</title>
        <authorList>
            <person name="Callol A."/>
            <person name="Pajuelo D."/>
            <person name="Ebbesson L."/>
            <person name="Teles M."/>
            <person name="MacKenzie S."/>
            <person name="Amaro C."/>
        </authorList>
    </citation>
    <scope>NUCLEOTIDE SEQUENCE</scope>
</reference>
<organism evidence="1">
    <name type="scientific">Anguilla anguilla</name>
    <name type="common">European freshwater eel</name>
    <name type="synonym">Muraena anguilla</name>
    <dbReference type="NCBI Taxonomy" id="7936"/>
    <lineage>
        <taxon>Eukaryota</taxon>
        <taxon>Metazoa</taxon>
        <taxon>Chordata</taxon>
        <taxon>Craniata</taxon>
        <taxon>Vertebrata</taxon>
        <taxon>Euteleostomi</taxon>
        <taxon>Actinopterygii</taxon>
        <taxon>Neopterygii</taxon>
        <taxon>Teleostei</taxon>
        <taxon>Anguilliformes</taxon>
        <taxon>Anguillidae</taxon>
        <taxon>Anguilla</taxon>
    </lineage>
</organism>
<accession>A0A0E9TJW5</accession>
<name>A0A0E9TJW5_ANGAN</name>
<proteinExistence type="predicted"/>
<evidence type="ECO:0000313" key="1">
    <source>
        <dbReference type="EMBL" id="JAH53190.1"/>
    </source>
</evidence>
<reference evidence="1" key="1">
    <citation type="submission" date="2014-11" db="EMBL/GenBank/DDBJ databases">
        <authorList>
            <person name="Amaro Gonzalez C."/>
        </authorList>
    </citation>
    <scope>NUCLEOTIDE SEQUENCE</scope>
</reference>
<protein>
    <submittedName>
        <fullName evidence="1">Uncharacterized protein</fullName>
    </submittedName>
</protein>
<sequence>MREGQFYRRTKVTYTSLFRTLRYFSVSWEMLKSLTNVTKFVIFVTLLTGFRMDN</sequence>